<dbReference type="GeneID" id="25331049"/>
<evidence type="ECO:0000313" key="3">
    <source>
        <dbReference type="Proteomes" id="UP000054342"/>
    </source>
</evidence>
<dbReference type="Proteomes" id="UP000054342">
    <property type="component" value="Unassembled WGS sequence"/>
</dbReference>
<dbReference type="EMBL" id="KN847321">
    <property type="protein sequence ID" value="KIW53583.1"/>
    <property type="molecule type" value="Genomic_DNA"/>
</dbReference>
<proteinExistence type="predicted"/>
<feature type="domain" description="NAD-dependent epimerase/dehydratase" evidence="1">
    <location>
        <begin position="10"/>
        <end position="239"/>
    </location>
</feature>
<gene>
    <name evidence="2" type="ORF">PV05_09141</name>
</gene>
<evidence type="ECO:0000259" key="1">
    <source>
        <dbReference type="Pfam" id="PF01370"/>
    </source>
</evidence>
<name>A0A0D2EDY9_9EURO</name>
<dbReference type="HOGENOM" id="CLU_007383_12_2_1"/>
<accession>A0A0D2EDY9</accession>
<dbReference type="GO" id="GO:0005737">
    <property type="term" value="C:cytoplasm"/>
    <property type="evidence" value="ECO:0007669"/>
    <property type="project" value="TreeGrafter"/>
</dbReference>
<protein>
    <recommendedName>
        <fullName evidence="1">NAD-dependent epimerase/dehydratase domain-containing protein</fullName>
    </recommendedName>
</protein>
<evidence type="ECO:0000313" key="2">
    <source>
        <dbReference type="EMBL" id="KIW53583.1"/>
    </source>
</evidence>
<dbReference type="InterPro" id="IPR001509">
    <property type="entry name" value="Epimerase_deHydtase"/>
</dbReference>
<dbReference type="SUPFAM" id="SSF51735">
    <property type="entry name" value="NAD(P)-binding Rossmann-fold domains"/>
    <property type="match status" value="1"/>
</dbReference>
<dbReference type="GO" id="GO:0004029">
    <property type="term" value="F:aldehyde dehydrogenase (NAD+) activity"/>
    <property type="evidence" value="ECO:0007669"/>
    <property type="project" value="TreeGrafter"/>
</dbReference>
<dbReference type="Gene3D" id="3.40.50.720">
    <property type="entry name" value="NAD(P)-binding Rossmann-like Domain"/>
    <property type="match status" value="1"/>
</dbReference>
<dbReference type="RefSeq" id="XP_013314167.1">
    <property type="nucleotide sequence ID" value="XM_013458713.1"/>
</dbReference>
<sequence length="346" mass="37218">MPSAIKALKIFVTGATGYIGGDALKAIANTYSEQVANITVLVRDVKRGASLTAAYPKVNVVYGTLDDTHLIQSESTKADIIINLANADHVPAANAIVAGLKQRAAEGSQSFLIHVSGTGILMFQDVETNTFGEASDKIFDDWDNINEVTSLPDSAFHRDVDKIVLAAGEDELIKTAIVCPPTIYGIGRGTGNQRSAQIPMLAEAILKTGKGFQVGEGKAEWTNVHVYDLSDLFVKLLGQALVGGGKASWGPEGYYFAQNGEHVWGEICQRITSIAFSKGLIKSAEVKKFSPEETEQVQPFGSRIWGQNSRCKAIRARSLLGWAPCCISLEDELPTAVEYEAQRLAA</sequence>
<dbReference type="InterPro" id="IPR051783">
    <property type="entry name" value="NAD(P)-dependent_oxidoreduct"/>
</dbReference>
<dbReference type="STRING" id="348802.A0A0D2EDY9"/>
<organism evidence="2 3">
    <name type="scientific">Exophiala xenobiotica</name>
    <dbReference type="NCBI Taxonomy" id="348802"/>
    <lineage>
        <taxon>Eukaryota</taxon>
        <taxon>Fungi</taxon>
        <taxon>Dikarya</taxon>
        <taxon>Ascomycota</taxon>
        <taxon>Pezizomycotina</taxon>
        <taxon>Eurotiomycetes</taxon>
        <taxon>Chaetothyriomycetidae</taxon>
        <taxon>Chaetothyriales</taxon>
        <taxon>Herpotrichiellaceae</taxon>
        <taxon>Exophiala</taxon>
    </lineage>
</organism>
<dbReference type="PANTHER" id="PTHR48079">
    <property type="entry name" value="PROTEIN YEEZ"/>
    <property type="match status" value="1"/>
</dbReference>
<reference evidence="2 3" key="1">
    <citation type="submission" date="2015-01" db="EMBL/GenBank/DDBJ databases">
        <title>The Genome Sequence of Exophiala xenobiotica CBS118157.</title>
        <authorList>
            <consortium name="The Broad Institute Genomics Platform"/>
            <person name="Cuomo C."/>
            <person name="de Hoog S."/>
            <person name="Gorbushina A."/>
            <person name="Stielow B."/>
            <person name="Teixiera M."/>
            <person name="Abouelleil A."/>
            <person name="Chapman S.B."/>
            <person name="Priest M."/>
            <person name="Young S.K."/>
            <person name="Wortman J."/>
            <person name="Nusbaum C."/>
            <person name="Birren B."/>
        </authorList>
    </citation>
    <scope>NUCLEOTIDE SEQUENCE [LARGE SCALE GENOMIC DNA]</scope>
    <source>
        <strain evidence="2 3">CBS 118157</strain>
    </source>
</reference>
<dbReference type="Pfam" id="PF01370">
    <property type="entry name" value="Epimerase"/>
    <property type="match status" value="1"/>
</dbReference>
<dbReference type="OrthoDB" id="2130169at2759"/>
<keyword evidence="3" id="KW-1185">Reference proteome</keyword>
<dbReference type="PANTHER" id="PTHR48079:SF6">
    <property type="entry name" value="NAD(P)-BINDING DOMAIN-CONTAINING PROTEIN-RELATED"/>
    <property type="match status" value="1"/>
</dbReference>
<dbReference type="InterPro" id="IPR036291">
    <property type="entry name" value="NAD(P)-bd_dom_sf"/>
</dbReference>
<dbReference type="AlphaFoldDB" id="A0A0D2EDY9"/>